<dbReference type="Proteomes" id="UP000694865">
    <property type="component" value="Unplaced"/>
</dbReference>
<dbReference type="GeneID" id="100374154"/>
<protein>
    <submittedName>
        <fullName evidence="5">Cytochrome P450 2J2-like</fullName>
    </submittedName>
</protein>
<evidence type="ECO:0000256" key="3">
    <source>
        <dbReference type="ARBA" id="ARBA00023004"/>
    </source>
</evidence>
<evidence type="ECO:0000256" key="2">
    <source>
        <dbReference type="ARBA" id="ARBA00022723"/>
    </source>
</evidence>
<keyword evidence="2" id="KW-0479">Metal-binding</keyword>
<keyword evidence="4" id="KW-1185">Reference proteome</keyword>
<dbReference type="SUPFAM" id="SSF48264">
    <property type="entry name" value="Cytochrome P450"/>
    <property type="match status" value="1"/>
</dbReference>
<accession>A0ABM0LX24</accession>
<sequence length="185" mass="21724">LATRSFDHVWKKHRTFMVTQFRNFGVGKGLDIKIQEEAESLCQALEASNSEPVDCHLFLQHAVTNVLNEFFKKQIQAREDVIYLNNPRDFTEALLREHFRKQELKQQSILDDLENDMETITHLISELFRAATETTHTTLRWTMMFIATHPEIQEKIYQEIEDVVAEQPSMIATVFHSSKQLYEKP</sequence>
<dbReference type="PANTHER" id="PTHR24300">
    <property type="entry name" value="CYTOCHROME P450 508A4-RELATED"/>
    <property type="match status" value="1"/>
</dbReference>
<comment type="similarity">
    <text evidence="1">Belongs to the cytochrome P450 family.</text>
</comment>
<evidence type="ECO:0000256" key="1">
    <source>
        <dbReference type="ARBA" id="ARBA00010617"/>
    </source>
</evidence>
<organism evidence="4 5">
    <name type="scientific">Saccoglossus kowalevskii</name>
    <name type="common">Acorn worm</name>
    <dbReference type="NCBI Taxonomy" id="10224"/>
    <lineage>
        <taxon>Eukaryota</taxon>
        <taxon>Metazoa</taxon>
        <taxon>Hemichordata</taxon>
        <taxon>Enteropneusta</taxon>
        <taxon>Harrimaniidae</taxon>
        <taxon>Saccoglossus</taxon>
    </lineage>
</organism>
<evidence type="ECO:0000313" key="4">
    <source>
        <dbReference type="Proteomes" id="UP000694865"/>
    </source>
</evidence>
<evidence type="ECO:0000313" key="5">
    <source>
        <dbReference type="RefSeq" id="XP_006812315.1"/>
    </source>
</evidence>
<reference evidence="5" key="1">
    <citation type="submission" date="2025-08" db="UniProtKB">
        <authorList>
            <consortium name="RefSeq"/>
        </authorList>
    </citation>
    <scope>IDENTIFICATION</scope>
    <source>
        <tissue evidence="5">Testes</tissue>
    </source>
</reference>
<dbReference type="InterPro" id="IPR050182">
    <property type="entry name" value="Cytochrome_P450_fam2"/>
</dbReference>
<dbReference type="PRINTS" id="PR00463">
    <property type="entry name" value="EP450I"/>
</dbReference>
<gene>
    <name evidence="5" type="primary">LOC100374154</name>
</gene>
<keyword evidence="3" id="KW-0408">Iron</keyword>
<name>A0ABM0LX24_SACKO</name>
<dbReference type="Pfam" id="PF00067">
    <property type="entry name" value="p450"/>
    <property type="match status" value="1"/>
</dbReference>
<dbReference type="InterPro" id="IPR036396">
    <property type="entry name" value="Cyt_P450_sf"/>
</dbReference>
<proteinExistence type="inferred from homology"/>
<dbReference type="InterPro" id="IPR002401">
    <property type="entry name" value="Cyt_P450_E_grp-I"/>
</dbReference>
<dbReference type="PANTHER" id="PTHR24300:SF403">
    <property type="entry name" value="CYTOCHROME P450 306A1"/>
    <property type="match status" value="1"/>
</dbReference>
<dbReference type="RefSeq" id="XP_006812315.1">
    <property type="nucleotide sequence ID" value="XM_006812252.1"/>
</dbReference>
<dbReference type="Gene3D" id="1.10.630.10">
    <property type="entry name" value="Cytochrome P450"/>
    <property type="match status" value="2"/>
</dbReference>
<dbReference type="InterPro" id="IPR001128">
    <property type="entry name" value="Cyt_P450"/>
</dbReference>
<feature type="non-terminal residue" evidence="5">
    <location>
        <position position="1"/>
    </location>
</feature>